<dbReference type="PANTHER" id="PTHR11735">
    <property type="entry name" value="TRNA N6-ADENOSINE THREONYLCARBAMOYLTRANSFERASE"/>
    <property type="match status" value="1"/>
</dbReference>
<dbReference type="PANTHER" id="PTHR11735:SF11">
    <property type="entry name" value="TRNA THREONYLCARBAMOYLADENOSINE BIOSYNTHESIS PROTEIN TSAB"/>
    <property type="match status" value="1"/>
</dbReference>
<dbReference type="InterPro" id="IPR000905">
    <property type="entry name" value="Gcp-like_dom"/>
</dbReference>
<dbReference type="InterPro" id="IPR043129">
    <property type="entry name" value="ATPase_NBD"/>
</dbReference>
<dbReference type="GO" id="GO:0005829">
    <property type="term" value="C:cytosol"/>
    <property type="evidence" value="ECO:0007669"/>
    <property type="project" value="TreeGrafter"/>
</dbReference>
<dbReference type="GO" id="GO:0002949">
    <property type="term" value="P:tRNA threonylcarbamoyladenosine modification"/>
    <property type="evidence" value="ECO:0007669"/>
    <property type="project" value="InterPro"/>
</dbReference>
<proteinExistence type="predicted"/>
<dbReference type="EMBL" id="JAABLQ010000003">
    <property type="protein sequence ID" value="NBN80033.1"/>
    <property type="molecule type" value="Genomic_DNA"/>
</dbReference>
<keyword evidence="2" id="KW-1185">Reference proteome</keyword>
<dbReference type="NCBIfam" id="TIGR03725">
    <property type="entry name" value="T6A_YeaZ"/>
    <property type="match status" value="1"/>
</dbReference>
<accession>A0A7X5F5C0</accession>
<evidence type="ECO:0000313" key="1">
    <source>
        <dbReference type="EMBL" id="NBN80033.1"/>
    </source>
</evidence>
<protein>
    <submittedName>
        <fullName evidence="1">tRNA (Adenosine(37)-N6)-threonylcarbamoyltransferase complex dimerization subunit type 1 TsaB</fullName>
    </submittedName>
</protein>
<dbReference type="Proteomes" id="UP000586722">
    <property type="component" value="Unassembled WGS sequence"/>
</dbReference>
<reference evidence="2" key="1">
    <citation type="submission" date="2020-01" db="EMBL/GenBank/DDBJ databases">
        <authorList>
            <person name="Fang Y."/>
            <person name="Sun R."/>
            <person name="Nie L."/>
            <person name="He J."/>
            <person name="Hao L."/>
            <person name="Wang L."/>
            <person name="Su S."/>
            <person name="Lv E."/>
            <person name="Zhang Z."/>
            <person name="Xie R."/>
            <person name="Liu H."/>
        </authorList>
    </citation>
    <scope>NUCLEOTIDE SEQUENCE [LARGE SCALE GENOMIC DNA]</scope>
    <source>
        <strain evidence="2">XCT-53</strain>
    </source>
</reference>
<dbReference type="CDD" id="cd24032">
    <property type="entry name" value="ASKHA_NBD_TsaB"/>
    <property type="match status" value="1"/>
</dbReference>
<dbReference type="Pfam" id="PF00814">
    <property type="entry name" value="TsaD"/>
    <property type="match status" value="1"/>
</dbReference>
<name>A0A7X5F5C0_9HYPH</name>
<dbReference type="AlphaFoldDB" id="A0A7X5F5C0"/>
<organism evidence="1 2">
    <name type="scientific">Pannonibacter tanglangensis</name>
    <dbReference type="NCBI Taxonomy" id="2750084"/>
    <lineage>
        <taxon>Bacteria</taxon>
        <taxon>Pseudomonadati</taxon>
        <taxon>Pseudomonadota</taxon>
        <taxon>Alphaproteobacteria</taxon>
        <taxon>Hyphomicrobiales</taxon>
        <taxon>Stappiaceae</taxon>
        <taxon>Pannonibacter</taxon>
    </lineage>
</organism>
<comment type="caution">
    <text evidence="1">The sequence shown here is derived from an EMBL/GenBank/DDBJ whole genome shotgun (WGS) entry which is preliminary data.</text>
</comment>
<gene>
    <name evidence="1" type="primary">tsaB</name>
    <name evidence="1" type="ORF">GWI72_17280</name>
</gene>
<dbReference type="RefSeq" id="WP_161677724.1">
    <property type="nucleotide sequence ID" value="NZ_JAABLP010000005.1"/>
</dbReference>
<evidence type="ECO:0000313" key="2">
    <source>
        <dbReference type="Proteomes" id="UP000586722"/>
    </source>
</evidence>
<dbReference type="SUPFAM" id="SSF53067">
    <property type="entry name" value="Actin-like ATPase domain"/>
    <property type="match status" value="1"/>
</dbReference>
<dbReference type="Gene3D" id="3.30.420.40">
    <property type="match status" value="2"/>
</dbReference>
<sequence>MNRLLAIDTAQTTCAAAVLVRSDGDSMLYRRSAVIGRGHAEVLLGMIGDVMAEAGCAFSDLSRIAVTNGPGSFTGLRVGLSVARGFALVMNTPVAGISTLDAIAREQRKPAGGHPLLVALTAREDEVYAALYGADGQVLEAPHVARLADLAAGLPDACRLAGSAAPALASAAGLPGDVVLTASAEADIGTIAWLGTEAPADAPQPVPLYLRPADAKPQTRGRIERI</sequence>
<dbReference type="InterPro" id="IPR022496">
    <property type="entry name" value="T6A_TsaB"/>
</dbReference>